<evidence type="ECO:0000313" key="2">
    <source>
        <dbReference type="Proteomes" id="UP000558958"/>
    </source>
</evidence>
<name>A0A7K8YIY9_9PASS</name>
<dbReference type="PANTHER" id="PTHR15225">
    <property type="entry name" value="INTERFERON-INDUCED PROTEIN 35/NMI N-MYC/STAT INTERACTING PROTEIN"/>
    <property type="match status" value="1"/>
</dbReference>
<dbReference type="AlphaFoldDB" id="A0A7K8YIY9"/>
<gene>
    <name evidence="1" type="primary">Rbm43_0</name>
    <name evidence="1" type="ORF">SAKLUC_R07135</name>
</gene>
<protein>
    <submittedName>
        <fullName evidence="1">RBM43 protein</fullName>
    </submittedName>
</protein>
<accession>A0A7K8YIY9</accession>
<dbReference type="EMBL" id="VWZD01004301">
    <property type="protein sequence ID" value="NXG03258.1"/>
    <property type="molecule type" value="Genomic_DNA"/>
</dbReference>
<dbReference type="PANTHER" id="PTHR15225:SF8">
    <property type="entry name" value="RNA-BINDING PROTEIN 43"/>
    <property type="match status" value="1"/>
</dbReference>
<dbReference type="Proteomes" id="UP000558958">
    <property type="component" value="Unassembled WGS sequence"/>
</dbReference>
<evidence type="ECO:0000313" key="1">
    <source>
        <dbReference type="EMBL" id="NXG03258.1"/>
    </source>
</evidence>
<sequence>QVFSSVTSVLDMSVFKAQFVLEDLVEEMKRQSKDLSFGPLQPNGHIAVQGSFPAIKVLTDFLLLKAKPLSEKENTKENKSPWRLRTRRLQEHRSPVETKNSVGDAQGEKQVVVLDTDIYHYMKQFFPNIFQKDGVVISGVTDGDITTVCVGSAGKARAGQVSNVKRDIEDWSMKLHSFLRKERISFKEHSRDERHRYKRACERLKPHYPEVLVMPYDTHIEVIGNSSDIYKFTKEV</sequence>
<comment type="caution">
    <text evidence="1">The sequence shown here is derived from an EMBL/GenBank/DDBJ whole genome shotgun (WGS) entry which is preliminary data.</text>
</comment>
<organism evidence="1 2">
    <name type="scientific">Sakesphorus luctuosus</name>
    <dbReference type="NCBI Taxonomy" id="419690"/>
    <lineage>
        <taxon>Eukaryota</taxon>
        <taxon>Metazoa</taxon>
        <taxon>Chordata</taxon>
        <taxon>Craniata</taxon>
        <taxon>Vertebrata</taxon>
        <taxon>Euteleostomi</taxon>
        <taxon>Archelosauria</taxon>
        <taxon>Archosauria</taxon>
        <taxon>Dinosauria</taxon>
        <taxon>Saurischia</taxon>
        <taxon>Theropoda</taxon>
        <taxon>Coelurosauria</taxon>
        <taxon>Aves</taxon>
        <taxon>Neognathae</taxon>
        <taxon>Neoaves</taxon>
        <taxon>Telluraves</taxon>
        <taxon>Australaves</taxon>
        <taxon>Passeriformes</taxon>
        <taxon>Thamnophilidae</taxon>
        <taxon>Sakesphorus</taxon>
    </lineage>
</organism>
<keyword evidence="2" id="KW-1185">Reference proteome</keyword>
<feature type="non-terminal residue" evidence="1">
    <location>
        <position position="1"/>
    </location>
</feature>
<reference evidence="1 2" key="1">
    <citation type="submission" date="2019-09" db="EMBL/GenBank/DDBJ databases">
        <title>Bird 10,000 Genomes (B10K) Project - Family phase.</title>
        <authorList>
            <person name="Zhang G."/>
        </authorList>
    </citation>
    <scope>NUCLEOTIDE SEQUENCE [LARGE SCALE GENOMIC DNA]</scope>
    <source>
        <strain evidence="1">B10K-DU-001-06</strain>
        <tissue evidence="1">Muscle</tissue>
    </source>
</reference>
<proteinExistence type="predicted"/>
<feature type="non-terminal residue" evidence="1">
    <location>
        <position position="236"/>
    </location>
</feature>